<evidence type="ECO:0000256" key="1">
    <source>
        <dbReference type="SAM" id="SignalP"/>
    </source>
</evidence>
<evidence type="ECO:0000313" key="2">
    <source>
        <dbReference type="EMBL" id="KAL0471546.1"/>
    </source>
</evidence>
<evidence type="ECO:0000313" key="3">
    <source>
        <dbReference type="Proteomes" id="UP001451303"/>
    </source>
</evidence>
<gene>
    <name evidence="2" type="ORF">QR685DRAFT_585172</name>
</gene>
<proteinExistence type="predicted"/>
<keyword evidence="1" id="KW-0732">Signal</keyword>
<dbReference type="EMBL" id="JAVLET010000003">
    <property type="protein sequence ID" value="KAL0471546.1"/>
    <property type="molecule type" value="Genomic_DNA"/>
</dbReference>
<keyword evidence="3" id="KW-1185">Reference proteome</keyword>
<accession>A0ABR3DID4</accession>
<evidence type="ECO:0008006" key="4">
    <source>
        <dbReference type="Google" id="ProtNLM"/>
    </source>
</evidence>
<organism evidence="2 3">
    <name type="scientific">Neurospora intermedia</name>
    <dbReference type="NCBI Taxonomy" id="5142"/>
    <lineage>
        <taxon>Eukaryota</taxon>
        <taxon>Fungi</taxon>
        <taxon>Dikarya</taxon>
        <taxon>Ascomycota</taxon>
        <taxon>Pezizomycotina</taxon>
        <taxon>Sordariomycetes</taxon>
        <taxon>Sordariomycetidae</taxon>
        <taxon>Sordariales</taxon>
        <taxon>Sordariaceae</taxon>
        <taxon>Neurospora</taxon>
    </lineage>
</organism>
<feature type="signal peptide" evidence="1">
    <location>
        <begin position="1"/>
        <end position="18"/>
    </location>
</feature>
<name>A0ABR3DID4_NEUIN</name>
<comment type="caution">
    <text evidence="2">The sequence shown here is derived from an EMBL/GenBank/DDBJ whole genome shotgun (WGS) entry which is preliminary data.</text>
</comment>
<protein>
    <recommendedName>
        <fullName evidence="4">Secreted protein</fullName>
    </recommendedName>
</protein>
<feature type="chain" id="PRO_5047012426" description="Secreted protein" evidence="1">
    <location>
        <begin position="19"/>
        <end position="192"/>
    </location>
</feature>
<dbReference type="Proteomes" id="UP001451303">
    <property type="component" value="Unassembled WGS sequence"/>
</dbReference>
<sequence length="192" mass="20081">MMSLFFVLSCFLLAMVSAATGSDRTVPPPTSSPSVANILVDGDKSVTLKVTTVTYISAKNSTTVVPILTLSTVVVEEIAQESVAVLNVSASPASETASVPTPLVSKLGVFLIVRGRGQAQKELMFTVCEDSQAASLHAWQSGQQPGHFAVCRAVGDGVLGGTTIAALDVDSRHVSNQTSLADNRLDYQSNIQ</sequence>
<reference evidence="2 3" key="1">
    <citation type="submission" date="2023-09" db="EMBL/GenBank/DDBJ databases">
        <title>Multi-omics analysis of a traditional fermented food reveals byproduct-associated fungal strains for waste-to-food upcycling.</title>
        <authorList>
            <consortium name="Lawrence Berkeley National Laboratory"/>
            <person name="Rekdal V.M."/>
            <person name="Villalobos-Escobedo J.M."/>
            <person name="Rodriguez-Valeron N."/>
            <person name="Garcia M.O."/>
            <person name="Vasquez D.P."/>
            <person name="Damayanti I."/>
            <person name="Sorensen P.M."/>
            <person name="Baidoo E.E."/>
            <person name="De Carvalho A.C."/>
            <person name="Riley R."/>
            <person name="Lipzen A."/>
            <person name="He G."/>
            <person name="Yan M."/>
            <person name="Haridas S."/>
            <person name="Daum C."/>
            <person name="Yoshinaga Y."/>
            <person name="Ng V."/>
            <person name="Grigoriev I.V."/>
            <person name="Munk R."/>
            <person name="Nuraida L."/>
            <person name="Wijaya C.H."/>
            <person name="Morales P.-C."/>
            <person name="Keasling J.D."/>
        </authorList>
    </citation>
    <scope>NUCLEOTIDE SEQUENCE [LARGE SCALE GENOMIC DNA]</scope>
    <source>
        <strain evidence="2 3">FGSC 2613</strain>
    </source>
</reference>